<sequence>MVKHPECQNVKYKFFLKYFHENFNLSFGRPQIDVCSKCEELGEKLKDPHLNDNAKRVVAAELMVHKRRAKKYFTKMDEIRKLYKENEKVVALCFDYMQNLSLSFLPVQEVFYFRQLWVNEFCVHNFSTEKATFYSYHEGKGHKGPVEVCSFLNDYINNKISENVEELHLFCDGCPGQNRNTMIRFLLVLVKFQKITIYFPQRGHSSNDCDRDFGTVKRKIRCLDRIFSVGEYEDLKVSLSRSNKFDVRHVTHVDVAGFKQWWPDFFKKKVLSTRSLGKQVPKEYKVNFTINSFYEFSFNSENLGVVFAKPYIGSFVEEHFLLLKTLQRSIPTIVVPNPQNLSAYQGKIPINVKKIDDIKKLQQYIPDKYKEFYTTVYSLLKTQISR</sequence>
<dbReference type="AlphaFoldDB" id="A0A9P0CFS6"/>
<gene>
    <name evidence="1" type="ORF">PSYICH_LOCUS281</name>
</gene>
<dbReference type="PANTHER" id="PTHR34415">
    <property type="entry name" value="INTEGRASE CATALYTIC DOMAIN-CONTAINING PROTEIN"/>
    <property type="match status" value="1"/>
</dbReference>
<evidence type="ECO:0000313" key="2">
    <source>
        <dbReference type="Proteomes" id="UP001153636"/>
    </source>
</evidence>
<dbReference type="OrthoDB" id="6743984at2759"/>
<keyword evidence="2" id="KW-1185">Reference proteome</keyword>
<dbReference type="EMBL" id="OV651813">
    <property type="protein sequence ID" value="CAH1098460.1"/>
    <property type="molecule type" value="Genomic_DNA"/>
</dbReference>
<dbReference type="Proteomes" id="UP001153636">
    <property type="component" value="Chromosome 1"/>
</dbReference>
<protein>
    <submittedName>
        <fullName evidence="1">Uncharacterized protein</fullName>
    </submittedName>
</protein>
<accession>A0A9P0CFS6</accession>
<evidence type="ECO:0000313" key="1">
    <source>
        <dbReference type="EMBL" id="CAH1098460.1"/>
    </source>
</evidence>
<dbReference type="PANTHER" id="PTHR34415:SF1">
    <property type="entry name" value="INTEGRASE CATALYTIC DOMAIN-CONTAINING PROTEIN"/>
    <property type="match status" value="1"/>
</dbReference>
<reference evidence="1" key="1">
    <citation type="submission" date="2022-01" db="EMBL/GenBank/DDBJ databases">
        <authorList>
            <person name="King R."/>
        </authorList>
    </citation>
    <scope>NUCLEOTIDE SEQUENCE</scope>
</reference>
<proteinExistence type="predicted"/>
<name>A0A9P0CFS6_9CUCU</name>
<organism evidence="1 2">
    <name type="scientific">Psylliodes chrysocephalus</name>
    <dbReference type="NCBI Taxonomy" id="3402493"/>
    <lineage>
        <taxon>Eukaryota</taxon>
        <taxon>Metazoa</taxon>
        <taxon>Ecdysozoa</taxon>
        <taxon>Arthropoda</taxon>
        <taxon>Hexapoda</taxon>
        <taxon>Insecta</taxon>
        <taxon>Pterygota</taxon>
        <taxon>Neoptera</taxon>
        <taxon>Endopterygota</taxon>
        <taxon>Coleoptera</taxon>
        <taxon>Polyphaga</taxon>
        <taxon>Cucujiformia</taxon>
        <taxon>Chrysomeloidea</taxon>
        <taxon>Chrysomelidae</taxon>
        <taxon>Galerucinae</taxon>
        <taxon>Alticini</taxon>
        <taxon>Psylliodes</taxon>
    </lineage>
</organism>